<protein>
    <recommendedName>
        <fullName evidence="5">Phospholipase A2</fullName>
    </recommendedName>
</protein>
<accession>A0A449GH14</accession>
<organism evidence="4">
    <name type="scientific">Nocardia farcinica</name>
    <dbReference type="NCBI Taxonomy" id="37329"/>
    <lineage>
        <taxon>Bacteria</taxon>
        <taxon>Bacillati</taxon>
        <taxon>Actinomycetota</taxon>
        <taxon>Actinomycetes</taxon>
        <taxon>Mycobacteriales</taxon>
        <taxon>Nocardiaceae</taxon>
        <taxon>Nocardia</taxon>
    </lineage>
</organism>
<dbReference type="GO" id="GO:0004623">
    <property type="term" value="F:phospholipase A2 activity"/>
    <property type="evidence" value="ECO:0007669"/>
    <property type="project" value="InterPro"/>
</dbReference>
<evidence type="ECO:0008006" key="5">
    <source>
        <dbReference type="Google" id="ProtNLM"/>
    </source>
</evidence>
<sequence length="283" mass="28459">MQTSSSAADRPVSRRRATALAALAAASAVVVLTPTAGAAVSAPSAPTAVSNNIVASSTAASEDTATATSPGTSTSSVTSDSPVASEFLAAEAISALSRNAAETVAFVPADFTATFGYRPAMLDGLVVKPSGDCSSPVPLPVEFDSACKAHDLGYDLLRYADGRGAPLGPWARQSLDAALDRNMRAACDTRPGTLARARCTVMADVASVFVDLNSRRQDYGVPVVEPALAQRFGGVGARGAGLAAALTAALGLALVLVRRTRVAGSRPATGLGWRAGAAAEVTA</sequence>
<dbReference type="EMBL" id="CAACYE010000005">
    <property type="protein sequence ID" value="VFA85118.1"/>
    <property type="molecule type" value="Genomic_DNA"/>
</dbReference>
<evidence type="ECO:0000256" key="1">
    <source>
        <dbReference type="SAM" id="MobiDB-lite"/>
    </source>
</evidence>
<evidence type="ECO:0000313" key="4">
    <source>
        <dbReference type="EMBL" id="VFA85118.1"/>
    </source>
</evidence>
<feature type="chain" id="PRO_5030094403" description="Phospholipase A2" evidence="3">
    <location>
        <begin position="39"/>
        <end position="283"/>
    </location>
</feature>
<dbReference type="PROSITE" id="PS51318">
    <property type="entry name" value="TAT"/>
    <property type="match status" value="1"/>
</dbReference>
<gene>
    <name evidence="4" type="ORF">NCTC1935_02955</name>
</gene>
<dbReference type="GO" id="GO:0050482">
    <property type="term" value="P:arachidonate secretion"/>
    <property type="evidence" value="ECO:0007669"/>
    <property type="project" value="InterPro"/>
</dbReference>
<feature type="signal peptide" evidence="3">
    <location>
        <begin position="1"/>
        <end position="38"/>
    </location>
</feature>
<evidence type="ECO:0000256" key="2">
    <source>
        <dbReference type="SAM" id="Phobius"/>
    </source>
</evidence>
<dbReference type="AlphaFoldDB" id="A0A449GH14"/>
<reference evidence="4" key="1">
    <citation type="submission" date="2019-02" db="EMBL/GenBank/DDBJ databases">
        <authorList>
            <consortium name="Pathogen Informatics"/>
        </authorList>
    </citation>
    <scope>NUCLEOTIDE SEQUENCE</scope>
    <source>
        <strain evidence="4">3012STDY6733949</strain>
    </source>
</reference>
<dbReference type="Gene3D" id="1.20.90.10">
    <property type="entry name" value="Phospholipase A2 domain"/>
    <property type="match status" value="1"/>
</dbReference>
<keyword evidence="2" id="KW-0472">Membrane</keyword>
<dbReference type="InterPro" id="IPR006311">
    <property type="entry name" value="TAT_signal"/>
</dbReference>
<keyword evidence="2" id="KW-1133">Transmembrane helix</keyword>
<evidence type="ECO:0000256" key="3">
    <source>
        <dbReference type="SAM" id="SignalP"/>
    </source>
</evidence>
<dbReference type="RefSeq" id="WP_212734985.1">
    <property type="nucleotide sequence ID" value="NZ_CAACYE020000001.1"/>
</dbReference>
<feature type="region of interest" description="Disordered" evidence="1">
    <location>
        <begin position="59"/>
        <end position="80"/>
    </location>
</feature>
<proteinExistence type="predicted"/>
<keyword evidence="3" id="KW-0732">Signal</keyword>
<feature type="transmembrane region" description="Helical" evidence="2">
    <location>
        <begin position="239"/>
        <end position="257"/>
    </location>
</feature>
<keyword evidence="2" id="KW-0812">Transmembrane</keyword>
<dbReference type="SUPFAM" id="SSF48619">
    <property type="entry name" value="Phospholipase A2, PLA2"/>
    <property type="match status" value="1"/>
</dbReference>
<name>A0A449GH14_NOCFR</name>
<dbReference type="InterPro" id="IPR036444">
    <property type="entry name" value="PLipase_A2_dom_sf"/>
</dbReference>
<dbReference type="GO" id="GO:0006644">
    <property type="term" value="P:phospholipid metabolic process"/>
    <property type="evidence" value="ECO:0007669"/>
    <property type="project" value="InterPro"/>
</dbReference>